<accession>A0A6H5GZ42</accession>
<name>A0A6H5GZ42_9HEMI</name>
<gene>
    <name evidence="1" type="ORF">NTEN_LOCUS13518</name>
</gene>
<evidence type="ECO:0000313" key="2">
    <source>
        <dbReference type="Proteomes" id="UP000479000"/>
    </source>
</evidence>
<protein>
    <submittedName>
        <fullName evidence="1">Uncharacterized protein</fullName>
    </submittedName>
</protein>
<keyword evidence="2" id="KW-1185">Reference proteome</keyword>
<dbReference type="AlphaFoldDB" id="A0A6H5GZ42"/>
<organism evidence="1 2">
    <name type="scientific">Nesidiocoris tenuis</name>
    <dbReference type="NCBI Taxonomy" id="355587"/>
    <lineage>
        <taxon>Eukaryota</taxon>
        <taxon>Metazoa</taxon>
        <taxon>Ecdysozoa</taxon>
        <taxon>Arthropoda</taxon>
        <taxon>Hexapoda</taxon>
        <taxon>Insecta</taxon>
        <taxon>Pterygota</taxon>
        <taxon>Neoptera</taxon>
        <taxon>Paraneoptera</taxon>
        <taxon>Hemiptera</taxon>
        <taxon>Heteroptera</taxon>
        <taxon>Panheteroptera</taxon>
        <taxon>Cimicomorpha</taxon>
        <taxon>Miridae</taxon>
        <taxon>Dicyphina</taxon>
        <taxon>Nesidiocoris</taxon>
    </lineage>
</organism>
<reference evidence="1 2" key="1">
    <citation type="submission" date="2020-02" db="EMBL/GenBank/DDBJ databases">
        <authorList>
            <person name="Ferguson B K."/>
        </authorList>
    </citation>
    <scope>NUCLEOTIDE SEQUENCE [LARGE SCALE GENOMIC DNA]</scope>
</reference>
<feature type="non-terminal residue" evidence="1">
    <location>
        <position position="96"/>
    </location>
</feature>
<dbReference type="Proteomes" id="UP000479000">
    <property type="component" value="Unassembled WGS sequence"/>
</dbReference>
<sequence>MEVLCVICAELVIFLERSKFKRRIFILFLSYRRYLENKKRHGSYWGIIFFEPLLLEETFYRPFHRLLSNPNLPYSAIAPAFPLSLCGIIEAYHPNW</sequence>
<dbReference type="EMBL" id="CADCXU010020326">
    <property type="protein sequence ID" value="CAB0008272.1"/>
    <property type="molecule type" value="Genomic_DNA"/>
</dbReference>
<proteinExistence type="predicted"/>
<evidence type="ECO:0000313" key="1">
    <source>
        <dbReference type="EMBL" id="CAB0008272.1"/>
    </source>
</evidence>